<reference evidence="1 2" key="1">
    <citation type="submission" date="2019-03" db="EMBL/GenBank/DDBJ databases">
        <title>Muricauda SCR12 sp.nov, a marine bacterium isolated from Pacific Ocean:the Okinawa trough.</title>
        <authorList>
            <person name="Liu L."/>
        </authorList>
    </citation>
    <scope>NUCLEOTIDE SEQUENCE [LARGE SCALE GENOMIC DNA]</scope>
    <source>
        <strain evidence="1 2">SCR12</strain>
    </source>
</reference>
<accession>A0A4S8RMN2</accession>
<dbReference type="AlphaFoldDB" id="A0A4S8RMN2"/>
<evidence type="ECO:0000313" key="1">
    <source>
        <dbReference type="EMBL" id="THV59798.1"/>
    </source>
</evidence>
<evidence type="ECO:0000313" key="2">
    <source>
        <dbReference type="Proteomes" id="UP000310406"/>
    </source>
</evidence>
<name>A0A4S8RMN2_9FLAO</name>
<dbReference type="Pfam" id="PF13376">
    <property type="entry name" value="OmdA"/>
    <property type="match status" value="1"/>
</dbReference>
<dbReference type="Proteomes" id="UP000310406">
    <property type="component" value="Unassembled WGS sequence"/>
</dbReference>
<sequence>MPNGKRRRCKETNSFLILIFISKPKKSDLSKLPEHYFQNDSDWRDWLHENHDSSDGIHLIFYKVEHHMESMRWEEAVRVALCYGWIDSTVKSLGDGKRRQYFCPRKPKSVWSKLNKDHIKDLKSKKLMHSSGLAAIQVAKENGSWSALDDVENGVVPEDLQRAFNQNKEAKKNFENFTHSQRKSYLYWLNQAKREDTRQKRIAEIVGMSAQNIKYRTLGR</sequence>
<keyword evidence="2" id="KW-1185">Reference proteome</keyword>
<gene>
    <name evidence="1" type="ORF">EZV76_08540</name>
</gene>
<organism evidence="1 2">
    <name type="scientific">Flagellimonas alvinocaridis</name>
    <dbReference type="NCBI Taxonomy" id="2530200"/>
    <lineage>
        <taxon>Bacteria</taxon>
        <taxon>Pseudomonadati</taxon>
        <taxon>Bacteroidota</taxon>
        <taxon>Flavobacteriia</taxon>
        <taxon>Flavobacteriales</taxon>
        <taxon>Flavobacteriaceae</taxon>
        <taxon>Flagellimonas</taxon>
    </lineage>
</organism>
<dbReference type="OrthoDB" id="9796999at2"/>
<comment type="caution">
    <text evidence="1">The sequence shown here is derived from an EMBL/GenBank/DDBJ whole genome shotgun (WGS) entry which is preliminary data.</text>
</comment>
<proteinExistence type="predicted"/>
<dbReference type="EMBL" id="SNTZ01000003">
    <property type="protein sequence ID" value="THV59798.1"/>
    <property type="molecule type" value="Genomic_DNA"/>
</dbReference>
<evidence type="ECO:0008006" key="3">
    <source>
        <dbReference type="Google" id="ProtNLM"/>
    </source>
</evidence>
<protein>
    <recommendedName>
        <fullName evidence="3">Bacteriocin-protection protein</fullName>
    </recommendedName>
</protein>